<dbReference type="Pfam" id="PF11951">
    <property type="entry name" value="Fungal_trans_2"/>
    <property type="match status" value="1"/>
</dbReference>
<name>C7ZLE5_FUSV7</name>
<evidence type="ECO:0000313" key="3">
    <source>
        <dbReference type="Proteomes" id="UP000005206"/>
    </source>
</evidence>
<dbReference type="eggNOG" id="ENOG502S89D">
    <property type="taxonomic scope" value="Eukaryota"/>
</dbReference>
<dbReference type="EMBL" id="GG698944">
    <property type="protein sequence ID" value="EEU35181.1"/>
    <property type="molecule type" value="Genomic_DNA"/>
</dbReference>
<protein>
    <submittedName>
        <fullName evidence="2">Uncharacterized protein</fullName>
    </submittedName>
</protein>
<gene>
    <name evidence="2" type="ORF">NECHADRAFT_53329</name>
</gene>
<dbReference type="Proteomes" id="UP000005206">
    <property type="component" value="Chromosome 12"/>
</dbReference>
<dbReference type="STRING" id="660122.C7ZLE5"/>
<sequence length="442" mass="50233">MVSRSTQGRQAPKADLMFVSITRPDQIKDRNTQRKINRHVMKPIGMARRRKQKNEKMEVALKSVETPSSTAVVPWQADDNIEFASRLYMQSIPSPMSADQELNYRHFSGRAHKIIAFLVREWDSPVCSMMRELSFTLAMMEDSAMHVALALTLVFAQEHRQHLLEESNSSLDHYNKSVGLINQRLTTIGNQVCDALVGVVITLACYDICIFNLDRWVIHMQGLCGSMMRDSPSFFEPLEDPLPQQGASRAPGAIASTLQKRLPDDSDLCTLLESMSEFATAAREKLQWTKDPMLMQELQLVVSKMLRLPRHDFLDIRDDGVALHEVLRLASLLFLSGPSTKLAGNKNGNTILCYHQGRLPMLLKSHKLDWTGLEDLELWVLVIDALVETGQDQEWILGQINRTMLVRRLSWDDVLGAVARIAWSDGLWTRTVDQLRVELEQI</sequence>
<dbReference type="HOGENOM" id="CLU_036096_2_0_1"/>
<keyword evidence="3" id="KW-1185">Reference proteome</keyword>
<dbReference type="KEGG" id="nhe:NECHADRAFT_53329"/>
<reference evidence="2 3" key="1">
    <citation type="journal article" date="2009" name="PLoS Genet.">
        <title>The genome of Nectria haematococca: contribution of supernumerary chromosomes to gene expansion.</title>
        <authorList>
            <person name="Coleman J.J."/>
            <person name="Rounsley S.D."/>
            <person name="Rodriguez-Carres M."/>
            <person name="Kuo A."/>
            <person name="Wasmann C.C."/>
            <person name="Grimwood J."/>
            <person name="Schmutz J."/>
            <person name="Taga M."/>
            <person name="White G.J."/>
            <person name="Zhou S."/>
            <person name="Schwartz D.C."/>
            <person name="Freitag M."/>
            <person name="Ma L.J."/>
            <person name="Danchin E.G."/>
            <person name="Henrissat B."/>
            <person name="Coutinho P.M."/>
            <person name="Nelson D.R."/>
            <person name="Straney D."/>
            <person name="Napoli C.A."/>
            <person name="Barker B.M."/>
            <person name="Gribskov M."/>
            <person name="Rep M."/>
            <person name="Kroken S."/>
            <person name="Molnar I."/>
            <person name="Rensing C."/>
            <person name="Kennell J.C."/>
            <person name="Zamora J."/>
            <person name="Farman M.L."/>
            <person name="Selker E.U."/>
            <person name="Salamov A."/>
            <person name="Shapiro H."/>
            <person name="Pangilinan J."/>
            <person name="Lindquist E."/>
            <person name="Lamers C."/>
            <person name="Grigoriev I.V."/>
            <person name="Geiser D.M."/>
            <person name="Covert S.F."/>
            <person name="Temporini E."/>
            <person name="Vanetten H.D."/>
        </authorList>
    </citation>
    <scope>NUCLEOTIDE SEQUENCE [LARGE SCALE GENOMIC DNA]</scope>
    <source>
        <strain evidence="3">ATCC MYA-4622 / CBS 123669 / FGSC 9596 / NRRL 45880 / 77-13-4</strain>
    </source>
</reference>
<dbReference type="OMA" id="VMQIVNH"/>
<evidence type="ECO:0000313" key="2">
    <source>
        <dbReference type="EMBL" id="EEU35181.1"/>
    </source>
</evidence>
<dbReference type="VEuPathDB" id="FungiDB:NECHADRAFT_53329"/>
<dbReference type="PANTHER" id="PTHR37540:SF5">
    <property type="entry name" value="TRANSCRIPTION FACTOR DOMAIN-CONTAINING PROTEIN"/>
    <property type="match status" value="1"/>
</dbReference>
<keyword evidence="1" id="KW-0539">Nucleus</keyword>
<dbReference type="PANTHER" id="PTHR37540">
    <property type="entry name" value="TRANSCRIPTION FACTOR (ACR-2), PUTATIVE-RELATED-RELATED"/>
    <property type="match status" value="1"/>
</dbReference>
<dbReference type="RefSeq" id="XP_003040894.1">
    <property type="nucleotide sequence ID" value="XM_003040848.1"/>
</dbReference>
<organism evidence="2 3">
    <name type="scientific">Fusarium vanettenii (strain ATCC MYA-4622 / CBS 123669 / FGSC 9596 / NRRL 45880 / 77-13-4)</name>
    <name type="common">Fusarium solani subsp. pisi</name>
    <dbReference type="NCBI Taxonomy" id="660122"/>
    <lineage>
        <taxon>Eukaryota</taxon>
        <taxon>Fungi</taxon>
        <taxon>Dikarya</taxon>
        <taxon>Ascomycota</taxon>
        <taxon>Pezizomycotina</taxon>
        <taxon>Sordariomycetes</taxon>
        <taxon>Hypocreomycetidae</taxon>
        <taxon>Hypocreales</taxon>
        <taxon>Nectriaceae</taxon>
        <taxon>Fusarium</taxon>
        <taxon>Fusarium solani species complex</taxon>
        <taxon>Fusarium vanettenii</taxon>
    </lineage>
</organism>
<dbReference type="GeneID" id="9675224"/>
<dbReference type="InterPro" id="IPR021858">
    <property type="entry name" value="Fun_TF"/>
</dbReference>
<evidence type="ECO:0000256" key="1">
    <source>
        <dbReference type="ARBA" id="ARBA00023242"/>
    </source>
</evidence>
<dbReference type="InParanoid" id="C7ZLE5"/>
<accession>C7ZLE5</accession>
<dbReference type="AlphaFoldDB" id="C7ZLE5"/>
<dbReference type="OrthoDB" id="3469225at2759"/>
<proteinExistence type="predicted"/>